<sequence>MPLHDPGGRHHWRDQLAPGAVILAGVVAVALVAWAIHARTGRDEPAAAPPTVTATPAEQIPIPVPSMSVTPSMTPIDQIVVERVPIAPVVDLPAEGEIDWVHWGENGRFSLERDSGGGFTILEGTPGEPRERHTASPERFTFTGTPRAGVASGVHTCGTGNGFTLSAPAGTGSNTLRLYVGAMKARGSMRIELSTGGEAYTDTFESRDGPMATTAYVVAYRASGTGKISIKWITDATFDEDCGGVALQAATLS</sequence>
<comment type="caution">
    <text evidence="3">The sequence shown here is derived from an EMBL/GenBank/DDBJ whole genome shotgun (WGS) entry which is preliminary data.</text>
</comment>
<feature type="transmembrane region" description="Helical" evidence="2">
    <location>
        <begin position="16"/>
        <end position="36"/>
    </location>
</feature>
<accession>A0ABV8J928</accession>
<keyword evidence="2" id="KW-0472">Membrane</keyword>
<protein>
    <submittedName>
        <fullName evidence="3">Uncharacterized protein</fullName>
    </submittedName>
</protein>
<dbReference type="EMBL" id="JBHSBL010000028">
    <property type="protein sequence ID" value="MFC4071529.1"/>
    <property type="molecule type" value="Genomic_DNA"/>
</dbReference>
<evidence type="ECO:0000313" key="4">
    <source>
        <dbReference type="Proteomes" id="UP001595867"/>
    </source>
</evidence>
<gene>
    <name evidence="3" type="ORF">ACFO0C_41890</name>
</gene>
<keyword evidence="4" id="KW-1185">Reference proteome</keyword>
<name>A0ABV8J928_9ACTN</name>
<keyword evidence="2" id="KW-1133">Transmembrane helix</keyword>
<feature type="region of interest" description="Disordered" evidence="1">
    <location>
        <begin position="114"/>
        <end position="135"/>
    </location>
</feature>
<dbReference type="RefSeq" id="WP_378072405.1">
    <property type="nucleotide sequence ID" value="NZ_JBHSBL010000028.1"/>
</dbReference>
<evidence type="ECO:0000256" key="1">
    <source>
        <dbReference type="SAM" id="MobiDB-lite"/>
    </source>
</evidence>
<evidence type="ECO:0000313" key="3">
    <source>
        <dbReference type="EMBL" id="MFC4071529.1"/>
    </source>
</evidence>
<organism evidence="3 4">
    <name type="scientific">Actinoplanes subglobosus</name>
    <dbReference type="NCBI Taxonomy" id="1547892"/>
    <lineage>
        <taxon>Bacteria</taxon>
        <taxon>Bacillati</taxon>
        <taxon>Actinomycetota</taxon>
        <taxon>Actinomycetes</taxon>
        <taxon>Micromonosporales</taxon>
        <taxon>Micromonosporaceae</taxon>
        <taxon>Actinoplanes</taxon>
    </lineage>
</organism>
<reference evidence="4" key="1">
    <citation type="journal article" date="2019" name="Int. J. Syst. Evol. Microbiol.">
        <title>The Global Catalogue of Microorganisms (GCM) 10K type strain sequencing project: providing services to taxonomists for standard genome sequencing and annotation.</title>
        <authorList>
            <consortium name="The Broad Institute Genomics Platform"/>
            <consortium name="The Broad Institute Genome Sequencing Center for Infectious Disease"/>
            <person name="Wu L."/>
            <person name="Ma J."/>
        </authorList>
    </citation>
    <scope>NUCLEOTIDE SEQUENCE [LARGE SCALE GENOMIC DNA]</scope>
    <source>
        <strain evidence="4">TBRC 5832</strain>
    </source>
</reference>
<evidence type="ECO:0000256" key="2">
    <source>
        <dbReference type="SAM" id="Phobius"/>
    </source>
</evidence>
<keyword evidence="2" id="KW-0812">Transmembrane</keyword>
<dbReference type="Proteomes" id="UP001595867">
    <property type="component" value="Unassembled WGS sequence"/>
</dbReference>
<proteinExistence type="predicted"/>